<protein>
    <submittedName>
        <fullName evidence="8">NADH ubiquinone oxidoreductase, 20 kDa subunit</fullName>
    </submittedName>
</protein>
<dbReference type="OrthoDB" id="9786737at2"/>
<evidence type="ECO:0000256" key="2">
    <source>
        <dbReference type="ARBA" id="ARBA00009173"/>
    </source>
</evidence>
<accession>A1ASR2</accession>
<dbReference type="KEGG" id="ppd:Ppro_2791"/>
<dbReference type="PANTHER" id="PTHR42989">
    <property type="entry name" value="HYDROGENASE-4 COMPONENT I"/>
    <property type="match status" value="1"/>
</dbReference>
<dbReference type="KEGG" id="ppd:Ppro_2783"/>
<keyword evidence="8" id="KW-0830">Ubiquinone</keyword>
<evidence type="ECO:0000313" key="9">
    <source>
        <dbReference type="EMBL" id="ABL00391.1"/>
    </source>
</evidence>
<dbReference type="STRING" id="338966.Ppro_2783"/>
<dbReference type="InterPro" id="IPR052375">
    <property type="entry name" value="Complex_I_20kDa-like"/>
</dbReference>
<keyword evidence="5" id="KW-0408">Iron</keyword>
<dbReference type="EMBL" id="CP000482">
    <property type="protein sequence ID" value="ABL00383.1"/>
    <property type="molecule type" value="Genomic_DNA"/>
</dbReference>
<keyword evidence="4" id="KW-0479">Metal-binding</keyword>
<comment type="similarity">
    <text evidence="2">Belongs to the complex I 20 kDa subunit family.</text>
</comment>
<dbReference type="Pfam" id="PF01058">
    <property type="entry name" value="Oxidored_q6"/>
    <property type="match status" value="1"/>
</dbReference>
<gene>
    <name evidence="8" type="ordered locus">Ppro_2783</name>
    <name evidence="9" type="ordered locus">Ppro_2791</name>
</gene>
<dbReference type="InterPro" id="IPR006137">
    <property type="entry name" value="NADH_UbQ_OxRdtase-like_20kDa"/>
</dbReference>
<evidence type="ECO:0000313" key="8">
    <source>
        <dbReference type="EMBL" id="ABL00383.1"/>
    </source>
</evidence>
<dbReference type="EMBL" id="CP000482">
    <property type="protein sequence ID" value="ABL00391.1"/>
    <property type="molecule type" value="Genomic_DNA"/>
</dbReference>
<dbReference type="eggNOG" id="COG3260">
    <property type="taxonomic scope" value="Bacteria"/>
</dbReference>
<reference evidence="8 10" key="1">
    <citation type="submission" date="2006-10" db="EMBL/GenBank/DDBJ databases">
        <title>Complete sequence of chromosome of Pelobacter propionicus DSM 2379.</title>
        <authorList>
            <consortium name="US DOE Joint Genome Institute"/>
            <person name="Copeland A."/>
            <person name="Lucas S."/>
            <person name="Lapidus A."/>
            <person name="Barry K."/>
            <person name="Detter J.C."/>
            <person name="Glavina del Rio T."/>
            <person name="Hammon N."/>
            <person name="Israni S."/>
            <person name="Dalin E."/>
            <person name="Tice H."/>
            <person name="Pitluck S."/>
            <person name="Saunders E."/>
            <person name="Brettin T."/>
            <person name="Bruce D."/>
            <person name="Han C."/>
            <person name="Tapia R."/>
            <person name="Schmutz J."/>
            <person name="Larimer F."/>
            <person name="Land M."/>
            <person name="Hauser L."/>
            <person name="Kyrpides N."/>
            <person name="Kim E."/>
            <person name="Lovley D."/>
            <person name="Richardson P."/>
        </authorList>
    </citation>
    <scope>NUCLEOTIDE SEQUENCE [LARGE SCALE GENOMIC DNA]</scope>
    <source>
        <strain evidence="8">DSM 2379</strain>
        <strain evidence="10">DSM 2379 / NBRC 103807 / OttBd1</strain>
    </source>
</reference>
<dbReference type="NCBIfam" id="NF005012">
    <property type="entry name" value="PRK06411.1"/>
    <property type="match status" value="1"/>
</dbReference>
<dbReference type="RefSeq" id="WP_011736632.1">
    <property type="nucleotide sequence ID" value="NC_008609.1"/>
</dbReference>
<dbReference type="PANTHER" id="PTHR42989:SF1">
    <property type="entry name" value="FORMATE HYDROGENLYASE SUBUNIT 7-RELATED"/>
    <property type="match status" value="1"/>
</dbReference>
<comment type="cofactor">
    <cofactor evidence="1">
        <name>[4Fe-4S] cluster</name>
        <dbReference type="ChEBI" id="CHEBI:49883"/>
    </cofactor>
</comment>
<evidence type="ECO:0000256" key="5">
    <source>
        <dbReference type="ARBA" id="ARBA00023004"/>
    </source>
</evidence>
<evidence type="ECO:0000259" key="7">
    <source>
        <dbReference type="Pfam" id="PF01058"/>
    </source>
</evidence>
<evidence type="ECO:0000256" key="6">
    <source>
        <dbReference type="ARBA" id="ARBA00023014"/>
    </source>
</evidence>
<dbReference type="Gene3D" id="3.40.50.12280">
    <property type="match status" value="1"/>
</dbReference>
<dbReference type="HOGENOM" id="CLU_055737_7_3_7"/>
<feature type="domain" description="NADH:ubiquinone oxidoreductase-like 20kDa subunit" evidence="7">
    <location>
        <begin position="24"/>
        <end position="132"/>
    </location>
</feature>
<dbReference type="SUPFAM" id="SSF56770">
    <property type="entry name" value="HydA/Nqo6-like"/>
    <property type="match status" value="1"/>
</dbReference>
<dbReference type="GO" id="GO:0046872">
    <property type="term" value="F:metal ion binding"/>
    <property type="evidence" value="ECO:0007669"/>
    <property type="project" value="UniProtKB-KW"/>
</dbReference>
<dbReference type="GO" id="GO:0051539">
    <property type="term" value="F:4 iron, 4 sulfur cluster binding"/>
    <property type="evidence" value="ECO:0007669"/>
    <property type="project" value="UniProtKB-KW"/>
</dbReference>
<evidence type="ECO:0000256" key="1">
    <source>
        <dbReference type="ARBA" id="ARBA00001966"/>
    </source>
</evidence>
<evidence type="ECO:0000256" key="4">
    <source>
        <dbReference type="ARBA" id="ARBA00022723"/>
    </source>
</evidence>
<keyword evidence="10" id="KW-1185">Reference proteome</keyword>
<keyword evidence="6" id="KW-0411">Iron-sulfur</keyword>
<sequence>MLKNLCQKVFGRSLWVYHANSGGCNGCDIEVLNVLTPYYDVERFGIKLVGSPRHADVMLCQGPAMRSTGKALQRAYAAMPGPKLVFAIGSCACGGGIWHDSYAVHGPVEKLIPVNYYVPGCPPRPEAIIWGVAVAAGLVDKKTAPVEFKQVSDFPMPRYHPEDLRGSGDLVIYEKMQKI</sequence>
<dbReference type="Proteomes" id="UP000006732">
    <property type="component" value="Chromosome"/>
</dbReference>
<name>A1ASR2_PELPD</name>
<keyword evidence="3" id="KW-0004">4Fe-4S</keyword>
<proteinExistence type="inferred from homology"/>
<dbReference type="AlphaFoldDB" id="A1ASR2"/>
<evidence type="ECO:0000256" key="3">
    <source>
        <dbReference type="ARBA" id="ARBA00022485"/>
    </source>
</evidence>
<evidence type="ECO:0000313" key="10">
    <source>
        <dbReference type="Proteomes" id="UP000006732"/>
    </source>
</evidence>
<organism evidence="8 10">
    <name type="scientific">Pelobacter propionicus (strain DSM 2379 / NBRC 103807 / OttBd1)</name>
    <dbReference type="NCBI Taxonomy" id="338966"/>
    <lineage>
        <taxon>Bacteria</taxon>
        <taxon>Pseudomonadati</taxon>
        <taxon>Thermodesulfobacteriota</taxon>
        <taxon>Desulfuromonadia</taxon>
        <taxon>Desulfuromonadales</taxon>
        <taxon>Desulfuromonadaceae</taxon>
        <taxon>Pelobacter</taxon>
    </lineage>
</organism>